<keyword evidence="3" id="KW-0812">Transmembrane</keyword>
<reference evidence="4 5" key="1">
    <citation type="submission" date="2020-08" db="EMBL/GenBank/DDBJ databases">
        <title>Genomic Encyclopedia of Type Strains, Phase III (KMG-III): the genomes of soil and plant-associated and newly described type strains.</title>
        <authorList>
            <person name="Whitman W."/>
        </authorList>
    </citation>
    <scope>NUCLEOTIDE SEQUENCE [LARGE SCALE GENOMIC DNA]</scope>
    <source>
        <strain evidence="4 5">CECT 8305</strain>
    </source>
</reference>
<feature type="compositionally biased region" description="Basic and acidic residues" evidence="2">
    <location>
        <begin position="281"/>
        <end position="293"/>
    </location>
</feature>
<feature type="compositionally biased region" description="Basic and acidic residues" evidence="2">
    <location>
        <begin position="168"/>
        <end position="200"/>
    </location>
</feature>
<dbReference type="SUPFAM" id="SSF58113">
    <property type="entry name" value="Apolipoprotein A-I"/>
    <property type="match status" value="1"/>
</dbReference>
<feature type="compositionally biased region" description="Polar residues" evidence="2">
    <location>
        <begin position="100"/>
        <end position="112"/>
    </location>
</feature>
<feature type="region of interest" description="Disordered" evidence="2">
    <location>
        <begin position="168"/>
        <end position="353"/>
    </location>
</feature>
<evidence type="ECO:0008006" key="6">
    <source>
        <dbReference type="Google" id="ProtNLM"/>
    </source>
</evidence>
<evidence type="ECO:0000256" key="2">
    <source>
        <dbReference type="SAM" id="MobiDB-lite"/>
    </source>
</evidence>
<organism evidence="4 5">
    <name type="scientific">Streptomyces zagrosensis</name>
    <dbReference type="NCBI Taxonomy" id="1042984"/>
    <lineage>
        <taxon>Bacteria</taxon>
        <taxon>Bacillati</taxon>
        <taxon>Actinomycetota</taxon>
        <taxon>Actinomycetes</taxon>
        <taxon>Kitasatosporales</taxon>
        <taxon>Streptomycetaceae</taxon>
        <taxon>Streptomyces</taxon>
    </lineage>
</organism>
<feature type="compositionally biased region" description="Low complexity" evidence="2">
    <location>
        <begin position="1"/>
        <end position="10"/>
    </location>
</feature>
<dbReference type="Gene3D" id="3.40.140.10">
    <property type="entry name" value="Cytidine Deaminase, domain 2"/>
    <property type="match status" value="1"/>
</dbReference>
<keyword evidence="3" id="KW-1133">Transmembrane helix</keyword>
<dbReference type="Proteomes" id="UP000588098">
    <property type="component" value="Unassembled WGS sequence"/>
</dbReference>
<dbReference type="EMBL" id="JACHJL010000008">
    <property type="protein sequence ID" value="MBB5936604.1"/>
    <property type="molecule type" value="Genomic_DNA"/>
</dbReference>
<feature type="transmembrane region" description="Helical" evidence="3">
    <location>
        <begin position="782"/>
        <end position="805"/>
    </location>
</feature>
<feature type="compositionally biased region" description="Basic and acidic residues" evidence="2">
    <location>
        <begin position="331"/>
        <end position="353"/>
    </location>
</feature>
<keyword evidence="5" id="KW-1185">Reference proteome</keyword>
<feature type="compositionally biased region" description="Basic and acidic residues" evidence="2">
    <location>
        <begin position="120"/>
        <end position="139"/>
    </location>
</feature>
<name>A0A7W9QAK6_9ACTN</name>
<evidence type="ECO:0000256" key="1">
    <source>
        <dbReference type="SAM" id="Coils"/>
    </source>
</evidence>
<feature type="compositionally biased region" description="Low complexity" evidence="2">
    <location>
        <begin position="309"/>
        <end position="327"/>
    </location>
</feature>
<feature type="compositionally biased region" description="Basic and acidic residues" evidence="2">
    <location>
        <begin position="1184"/>
        <end position="1197"/>
    </location>
</feature>
<dbReference type="Gene3D" id="1.20.120.20">
    <property type="entry name" value="Apolipoprotein"/>
    <property type="match status" value="1"/>
</dbReference>
<feature type="region of interest" description="Disordered" evidence="2">
    <location>
        <begin position="1"/>
        <end position="141"/>
    </location>
</feature>
<feature type="compositionally biased region" description="Low complexity" evidence="2">
    <location>
        <begin position="1150"/>
        <end position="1160"/>
    </location>
</feature>
<feature type="region of interest" description="Disordered" evidence="2">
    <location>
        <begin position="841"/>
        <end position="909"/>
    </location>
</feature>
<accession>A0A7W9QAK6</accession>
<evidence type="ECO:0000313" key="4">
    <source>
        <dbReference type="EMBL" id="MBB5936604.1"/>
    </source>
</evidence>
<proteinExistence type="predicted"/>
<sequence>MKAAPDAASAPKDHARQPARPGSPEHTDHATAPAAGPARATSGRGLDRRAVQRLQGAAGNAAVSRLVAQRYKAPVKPSPSQAPGFRRVKADVGMKKQTVKQHQPATVESRSAQDAAVAPPDDKEAQGKAAQAEKMDAAKPGEFNKQAFIDAVNNAIAAQAPKNLNEADKFADSGKADQVKEQVDGKVTDGKKTSAKDIETTTKAAPDTSKAKEKKVTPMTADKPPGNPGAPSANDAVPAKQPPEVTDFSAGPQQNDKAMADAEVTEEQLAKGNEPQFDEALGEKKKAEQDAKKAGPQGRQAEEQELTDAKAGAAAAGTTAMASLTATRSEAGQKVDGGKGETKSKDEKKREEVTAKLQKVFDAAKKDVESTLEGLDKKVDDQFTQGEKAARDAFTADHKRRMKKYKDKRYSGLMGKGRWIKDKFKGLPKEGLNIFQESRKLYVSTMQGVISSVADTIGTELGKAKARIKQGRSELKAEVEKLPADLKKYGEEAAKDFEGKFEDLETKANEKSDELVQTLAQKYTQALQKIDEEIKKLQDANKGLVAKAKDAIVGAIKTIMELKNLLMGILAKAASAIGKIIKDPIGFLGNLVKAVSAGLNLFTSNIADHLKKGLVGWLLGTATKAGIEIPAKFDMKGIVQLVASMLGLTWDNLRARIVGKGVPEEAMEKVEQSVPAAGALAREGPAGAVDEIQVETGDLKTKILDDLKSYLVPTVIIAGITWIASLLTPASAFVRAVKAIIDIVTFIVNQGAQIVEFVNAVLDAVIAIAGGGSAGVPKMVEAALAASIPLLIGFLAALVGVGGLANKVKSVLRAAGRPVGRAIDRIVGVIARRGRAIWGRLQGDKKKGRPARESSQTDKRETRLKGHEQQRRESDKKPIPPKEKERALRRAAEEAQRRLSSGRPIESVPNTLKTIHRKWASKGVSSVRIIQDGPATYKIQTHGSPSHTNNEHLYLLRPIHEPISDPWTEEELRIWKDITQKTCDETMKKIAADSKPERKGEPPPTYARGWLSWKVPEEASRRGHYSRKFRTPGEKQETYKDVHQVNEAHAEEHVTLVFKRRTIPKMHTSAPTLESIHLKYHVNRSPCANCANYIADFVDSDLRTQSGQVSAQVFASSAYHGGTDVSGEIKQFYPQIFDSLIGKRVQNEEQSQQKSAKAKANPPPMKKRFSGHPAKETTTVQTANKEKKPDDLPTTEKEDVRSQWFRIRAGKAPSHAGIAILRKRGIDIEVLNAEEAGIKNAKDMTEEEREAFTEAELKTRERFIAAMEARNTTLGRRIDEVDEWFKKNGTAEL</sequence>
<dbReference type="RefSeq" id="WP_312866923.1">
    <property type="nucleotide sequence ID" value="NZ_JACHJL010000008.1"/>
</dbReference>
<gene>
    <name evidence="4" type="ORF">FHS42_003679</name>
</gene>
<keyword evidence="1" id="KW-0175">Coiled coil</keyword>
<feature type="region of interest" description="Disordered" evidence="2">
    <location>
        <begin position="1146"/>
        <end position="1197"/>
    </location>
</feature>
<feature type="coiled-coil region" evidence="1">
    <location>
        <begin position="494"/>
        <end position="547"/>
    </location>
</feature>
<comment type="caution">
    <text evidence="4">The sequence shown here is derived from an EMBL/GenBank/DDBJ whole genome shotgun (WGS) entry which is preliminary data.</text>
</comment>
<keyword evidence="3" id="KW-0472">Membrane</keyword>
<feature type="compositionally biased region" description="Low complexity" evidence="2">
    <location>
        <begin position="30"/>
        <end position="44"/>
    </location>
</feature>
<evidence type="ECO:0000313" key="5">
    <source>
        <dbReference type="Proteomes" id="UP000588098"/>
    </source>
</evidence>
<feature type="transmembrane region" description="Helical" evidence="3">
    <location>
        <begin position="710"/>
        <end position="734"/>
    </location>
</feature>
<feature type="compositionally biased region" description="Basic and acidic residues" evidence="2">
    <location>
        <begin position="842"/>
        <end position="897"/>
    </location>
</feature>
<evidence type="ECO:0000256" key="3">
    <source>
        <dbReference type="SAM" id="Phobius"/>
    </source>
</evidence>
<feature type="transmembrane region" description="Helical" evidence="3">
    <location>
        <begin position="754"/>
        <end position="776"/>
    </location>
</feature>
<protein>
    <recommendedName>
        <fullName evidence="6">APOBEC-like N-terminal domain-containing protein</fullName>
    </recommendedName>
</protein>